<reference evidence="1" key="1">
    <citation type="submission" date="2014-09" db="EMBL/GenBank/DDBJ databases">
        <authorList>
            <person name="Magalhaes I.L.F."/>
            <person name="Oliveira U."/>
            <person name="Santos F.R."/>
            <person name="Vidigal T.H.D.A."/>
            <person name="Brescovit A.D."/>
            <person name="Santos A.J."/>
        </authorList>
    </citation>
    <scope>NUCLEOTIDE SEQUENCE</scope>
    <source>
        <tissue evidence="1">Shoot tissue taken approximately 20 cm above the soil surface</tissue>
    </source>
</reference>
<organism evidence="1">
    <name type="scientific">Arundo donax</name>
    <name type="common">Giant reed</name>
    <name type="synonym">Donax arundinaceus</name>
    <dbReference type="NCBI Taxonomy" id="35708"/>
    <lineage>
        <taxon>Eukaryota</taxon>
        <taxon>Viridiplantae</taxon>
        <taxon>Streptophyta</taxon>
        <taxon>Embryophyta</taxon>
        <taxon>Tracheophyta</taxon>
        <taxon>Spermatophyta</taxon>
        <taxon>Magnoliopsida</taxon>
        <taxon>Liliopsida</taxon>
        <taxon>Poales</taxon>
        <taxon>Poaceae</taxon>
        <taxon>PACMAD clade</taxon>
        <taxon>Arundinoideae</taxon>
        <taxon>Arundineae</taxon>
        <taxon>Arundo</taxon>
    </lineage>
</organism>
<dbReference type="AlphaFoldDB" id="A0A0A9EJ89"/>
<sequence length="48" mass="5316">MQAAALKHALEPQVSEIGHLRVLSASSAFPTATTKHVLYRFHEESRKA</sequence>
<name>A0A0A9EJ89_ARUDO</name>
<protein>
    <submittedName>
        <fullName evidence="1">Uncharacterized protein</fullName>
    </submittedName>
</protein>
<evidence type="ECO:0000313" key="1">
    <source>
        <dbReference type="EMBL" id="JAE00122.1"/>
    </source>
</evidence>
<proteinExistence type="predicted"/>
<reference evidence="1" key="2">
    <citation type="journal article" date="2015" name="Data Brief">
        <title>Shoot transcriptome of the giant reed, Arundo donax.</title>
        <authorList>
            <person name="Barrero R.A."/>
            <person name="Guerrero F.D."/>
            <person name="Moolhuijzen P."/>
            <person name="Goolsby J.A."/>
            <person name="Tidwell J."/>
            <person name="Bellgard S.E."/>
            <person name="Bellgard M.I."/>
        </authorList>
    </citation>
    <scope>NUCLEOTIDE SEQUENCE</scope>
    <source>
        <tissue evidence="1">Shoot tissue taken approximately 20 cm above the soil surface</tissue>
    </source>
</reference>
<accession>A0A0A9EJ89</accession>
<dbReference type="EMBL" id="GBRH01197774">
    <property type="protein sequence ID" value="JAE00122.1"/>
    <property type="molecule type" value="Transcribed_RNA"/>
</dbReference>